<dbReference type="InterPro" id="IPR009056">
    <property type="entry name" value="Cyt_c-like_dom"/>
</dbReference>
<dbReference type="EMBL" id="CP036274">
    <property type="protein sequence ID" value="QDU25056.1"/>
    <property type="molecule type" value="Genomic_DNA"/>
</dbReference>
<dbReference type="InterPro" id="IPR011478">
    <property type="entry name" value="DUF1585"/>
</dbReference>
<evidence type="ECO:0000313" key="7">
    <source>
        <dbReference type="EMBL" id="QDU25056.1"/>
    </source>
</evidence>
<dbReference type="Pfam" id="PF07624">
    <property type="entry name" value="PSD2"/>
    <property type="match status" value="1"/>
</dbReference>
<dbReference type="GO" id="GO:0020037">
    <property type="term" value="F:heme binding"/>
    <property type="evidence" value="ECO:0007669"/>
    <property type="project" value="InterPro"/>
</dbReference>
<dbReference type="InterPro" id="IPR013042">
    <property type="entry name" value="DUF1592"/>
</dbReference>
<keyword evidence="1 4" id="KW-0349">Heme</keyword>
<dbReference type="InterPro" id="IPR036909">
    <property type="entry name" value="Cyt_c-like_dom_sf"/>
</dbReference>
<keyword evidence="5" id="KW-0732">Signal</keyword>
<feature type="chain" id="PRO_5021810562" description="Cytochrome c domain-containing protein" evidence="5">
    <location>
        <begin position="22"/>
        <end position="705"/>
    </location>
</feature>
<dbReference type="GO" id="GO:0009055">
    <property type="term" value="F:electron transfer activity"/>
    <property type="evidence" value="ECO:0007669"/>
    <property type="project" value="InterPro"/>
</dbReference>
<dbReference type="PROSITE" id="PS51007">
    <property type="entry name" value="CYTC"/>
    <property type="match status" value="1"/>
</dbReference>
<protein>
    <recommendedName>
        <fullName evidence="6">Cytochrome c domain-containing protein</fullName>
    </recommendedName>
</protein>
<dbReference type="AlphaFoldDB" id="A0A517Y4C4"/>
<dbReference type="Proteomes" id="UP000315017">
    <property type="component" value="Chromosome"/>
</dbReference>
<dbReference type="RefSeq" id="WP_145083332.1">
    <property type="nucleotide sequence ID" value="NZ_CP036274.1"/>
</dbReference>
<evidence type="ECO:0000313" key="8">
    <source>
        <dbReference type="Proteomes" id="UP000315017"/>
    </source>
</evidence>
<dbReference type="Gene3D" id="1.10.760.10">
    <property type="entry name" value="Cytochrome c-like domain"/>
    <property type="match status" value="1"/>
</dbReference>
<sequence precursor="true">MKTVACKTMLLLALSLSSVTAVELKFATLDESRAEFDRSVKPVLAKFCAKCHGSDVEEKDLNLQTLATDMKGSTSAARWAVVLSQLSLGKMPPKGEAQPTSESVKAIVDWVQAEMKRSGKHVAMRVEVQNGNEVPHALLFGGKPKSGIDVVTRVRPLSPDIYESFVKEVGKGASAGQPFSPNPATTFKDMGASRLDEPTTSQLLGNALLMVEQLTLHKLEGGVAKSERGAPNPLVRLFDEKNPATEAEIETAIKFMFDHALRRSPTPDELTSFSTLLQRNIKDAGRKSGVRYSLAAVLLLPEAVLRSERGQGKPDDAGRVRLAPREIAFALAYALGDRRPETWLLADADAGKLDTAEGVQAAVRKMLDDPKFAKPRIMRFFREYFGYAKATEVFKGEDAAEHYPRDLVADTDRLIEWILEQDRDVFRELLSTNRSFVNYRWDANKRQGTRANNNAVHLAYGLPPDWKWTDKQPIELPAIQRAGILTQPAWLVAFSKNDDNDAIHRGIWVRERLLGGVVPNIPITVDAQLPIAPERTLRDRMQVTHETYCWQCHKLINRTAYPLEIYDHFGRFRTQELVHDLEATAKNVDPKGKPLGIVKKGVPVDSSGSFDLVEGDMLAGNATNAIDFVRKLAESRFAEQVFVRHAFRYWMGRNETPGDAGSLQAAHQAYKDNGGSMKALLAGLLSSDSFLYRVRPSEPMSVDQP</sequence>
<keyword evidence="3 4" id="KW-0408">Iron</keyword>
<dbReference type="Pfam" id="PF07631">
    <property type="entry name" value="PSD4"/>
    <property type="match status" value="1"/>
</dbReference>
<evidence type="ECO:0000256" key="3">
    <source>
        <dbReference type="ARBA" id="ARBA00023004"/>
    </source>
</evidence>
<feature type="signal peptide" evidence="5">
    <location>
        <begin position="1"/>
        <end position="21"/>
    </location>
</feature>
<dbReference type="InterPro" id="IPR013039">
    <property type="entry name" value="DUF1588"/>
</dbReference>
<dbReference type="Pfam" id="PF07627">
    <property type="entry name" value="PSCyt3"/>
    <property type="match status" value="1"/>
</dbReference>
<keyword evidence="8" id="KW-1185">Reference proteome</keyword>
<dbReference type="KEGG" id="aagg:ETAA8_01170"/>
<dbReference type="SUPFAM" id="SSF46626">
    <property type="entry name" value="Cytochrome c"/>
    <property type="match status" value="1"/>
</dbReference>
<reference evidence="7 8" key="1">
    <citation type="submission" date="2019-02" db="EMBL/GenBank/DDBJ databases">
        <title>Deep-cultivation of Planctomycetes and their phenomic and genomic characterization uncovers novel biology.</title>
        <authorList>
            <person name="Wiegand S."/>
            <person name="Jogler M."/>
            <person name="Boedeker C."/>
            <person name="Pinto D."/>
            <person name="Vollmers J."/>
            <person name="Rivas-Marin E."/>
            <person name="Kohn T."/>
            <person name="Peeters S.H."/>
            <person name="Heuer A."/>
            <person name="Rast P."/>
            <person name="Oberbeckmann S."/>
            <person name="Bunk B."/>
            <person name="Jeske O."/>
            <person name="Meyerdierks A."/>
            <person name="Storesund J.E."/>
            <person name="Kallscheuer N."/>
            <person name="Luecker S."/>
            <person name="Lage O.M."/>
            <person name="Pohl T."/>
            <person name="Merkel B.J."/>
            <person name="Hornburger P."/>
            <person name="Mueller R.-W."/>
            <person name="Bruemmer F."/>
            <person name="Labrenz M."/>
            <person name="Spormann A.M."/>
            <person name="Op den Camp H."/>
            <person name="Overmann J."/>
            <person name="Amann R."/>
            <person name="Jetten M.S.M."/>
            <person name="Mascher T."/>
            <person name="Medema M.H."/>
            <person name="Devos D.P."/>
            <person name="Kaster A.-K."/>
            <person name="Ovreas L."/>
            <person name="Rohde M."/>
            <person name="Galperin M.Y."/>
            <person name="Jogler C."/>
        </authorList>
    </citation>
    <scope>NUCLEOTIDE SEQUENCE [LARGE SCALE GENOMIC DNA]</scope>
    <source>
        <strain evidence="7 8">ETA_A8</strain>
    </source>
</reference>
<feature type="domain" description="Cytochrome c" evidence="6">
    <location>
        <begin position="27"/>
        <end position="115"/>
    </location>
</feature>
<evidence type="ECO:0000256" key="1">
    <source>
        <dbReference type="ARBA" id="ARBA00022617"/>
    </source>
</evidence>
<evidence type="ECO:0000256" key="2">
    <source>
        <dbReference type="ARBA" id="ARBA00022723"/>
    </source>
</evidence>
<dbReference type="Pfam" id="PF13442">
    <property type="entry name" value="Cytochrome_CBB3"/>
    <property type="match status" value="1"/>
</dbReference>
<evidence type="ECO:0000256" key="5">
    <source>
        <dbReference type="SAM" id="SignalP"/>
    </source>
</evidence>
<dbReference type="GO" id="GO:0046872">
    <property type="term" value="F:metal ion binding"/>
    <property type="evidence" value="ECO:0007669"/>
    <property type="project" value="UniProtKB-KW"/>
</dbReference>
<evidence type="ECO:0000259" key="6">
    <source>
        <dbReference type="PROSITE" id="PS51007"/>
    </source>
</evidence>
<dbReference type="OrthoDB" id="223797at2"/>
<evidence type="ECO:0000256" key="4">
    <source>
        <dbReference type="PROSITE-ProRule" id="PRU00433"/>
    </source>
</evidence>
<gene>
    <name evidence="7" type="ORF">ETAA8_01170</name>
</gene>
<name>A0A517Y4C4_9BACT</name>
<organism evidence="7 8">
    <name type="scientific">Anatilimnocola aggregata</name>
    <dbReference type="NCBI Taxonomy" id="2528021"/>
    <lineage>
        <taxon>Bacteria</taxon>
        <taxon>Pseudomonadati</taxon>
        <taxon>Planctomycetota</taxon>
        <taxon>Planctomycetia</taxon>
        <taxon>Pirellulales</taxon>
        <taxon>Pirellulaceae</taxon>
        <taxon>Anatilimnocola</taxon>
    </lineage>
</organism>
<accession>A0A517Y4C4</accession>
<proteinExistence type="predicted"/>
<keyword evidence="2 4" id="KW-0479">Metal-binding</keyword>